<organism evidence="3 4">
    <name type="scientific">Streptomyces tubercidicus</name>
    <dbReference type="NCBI Taxonomy" id="47759"/>
    <lineage>
        <taxon>Bacteria</taxon>
        <taxon>Bacillati</taxon>
        <taxon>Actinomycetota</taxon>
        <taxon>Actinomycetes</taxon>
        <taxon>Kitasatosporales</taxon>
        <taxon>Streptomycetaceae</taxon>
        <taxon>Streptomyces</taxon>
    </lineage>
</organism>
<feature type="compositionally biased region" description="Low complexity" evidence="1">
    <location>
        <begin position="105"/>
        <end position="122"/>
    </location>
</feature>
<dbReference type="AlphaFoldDB" id="A0A640ULX8"/>
<feature type="region of interest" description="Disordered" evidence="1">
    <location>
        <begin position="56"/>
        <end position="123"/>
    </location>
</feature>
<evidence type="ECO:0000313" key="4">
    <source>
        <dbReference type="Proteomes" id="UP000431826"/>
    </source>
</evidence>
<feature type="transmembrane region" description="Helical" evidence="2">
    <location>
        <begin position="33"/>
        <end position="53"/>
    </location>
</feature>
<dbReference type="EMBL" id="BLIR01000001">
    <property type="protein sequence ID" value="GFE36540.1"/>
    <property type="molecule type" value="Genomic_DNA"/>
</dbReference>
<keyword evidence="2" id="KW-1133">Transmembrane helix</keyword>
<gene>
    <name evidence="3" type="ORF">Stube_12130</name>
</gene>
<accession>A0A640ULX8</accession>
<reference evidence="3 4" key="1">
    <citation type="submission" date="2019-12" db="EMBL/GenBank/DDBJ databases">
        <title>Whole genome shotgun sequence of Streptomyces tubercidicus NBRC 13090.</title>
        <authorList>
            <person name="Ichikawa N."/>
            <person name="Kimura A."/>
            <person name="Kitahashi Y."/>
            <person name="Komaki H."/>
            <person name="Tamura T."/>
        </authorList>
    </citation>
    <scope>NUCLEOTIDE SEQUENCE [LARGE SCALE GENOMIC DNA]</scope>
    <source>
        <strain evidence="3 4">NBRC 13090</strain>
    </source>
</reference>
<keyword evidence="2" id="KW-0472">Membrane</keyword>
<evidence type="ECO:0000256" key="1">
    <source>
        <dbReference type="SAM" id="MobiDB-lite"/>
    </source>
</evidence>
<comment type="caution">
    <text evidence="3">The sequence shown here is derived from an EMBL/GenBank/DDBJ whole genome shotgun (WGS) entry which is preliminary data.</text>
</comment>
<proteinExistence type="predicted"/>
<protein>
    <submittedName>
        <fullName evidence="3">Uncharacterized protein</fullName>
    </submittedName>
</protein>
<dbReference type="OrthoDB" id="4337778at2"/>
<evidence type="ECO:0000256" key="2">
    <source>
        <dbReference type="SAM" id="Phobius"/>
    </source>
</evidence>
<evidence type="ECO:0000313" key="3">
    <source>
        <dbReference type="EMBL" id="GFE36540.1"/>
    </source>
</evidence>
<sequence>MPREDGTPAGTGQPVGGTGHGYIRVGPTILPQWLLWLVAALLVGGGVTAVVLASSGPSDDETGGLLSSTTPTPDPATGSLPPTDIGSPPPTDIGSMPPTYPASTPPTDFATPTPTDISPSPDNASAIVEEYYRDINAHDFSAAWDLGGKNIGGTSYSDWVAGYNTTVRIELSAVNNGSPGQVSAFLRATQTNGSIRLYQGTYTVSDGAIVRADITER</sequence>
<keyword evidence="2" id="KW-0812">Transmembrane</keyword>
<keyword evidence="4" id="KW-1185">Reference proteome</keyword>
<dbReference type="Proteomes" id="UP000431826">
    <property type="component" value="Unassembled WGS sequence"/>
</dbReference>
<name>A0A640ULX8_9ACTN</name>